<dbReference type="GO" id="GO:0005886">
    <property type="term" value="C:plasma membrane"/>
    <property type="evidence" value="ECO:0007669"/>
    <property type="project" value="UniProtKB-SubCell"/>
</dbReference>
<evidence type="ECO:0000256" key="6">
    <source>
        <dbReference type="ARBA" id="ARBA00022989"/>
    </source>
</evidence>
<dbReference type="RefSeq" id="WP_008516290.1">
    <property type="nucleotide sequence ID" value="NZ_ACJM01000006.1"/>
</dbReference>
<organism evidence="14 15">
    <name type="scientific">Dethiobacter alkaliphilus AHT 1</name>
    <dbReference type="NCBI Taxonomy" id="555088"/>
    <lineage>
        <taxon>Bacteria</taxon>
        <taxon>Bacillati</taxon>
        <taxon>Bacillota</taxon>
        <taxon>Dethiobacteria</taxon>
        <taxon>Dethiobacterales</taxon>
        <taxon>Dethiobacteraceae</taxon>
        <taxon>Dethiobacter</taxon>
    </lineage>
</organism>
<keyword evidence="5 10" id="KW-0653">Protein transport</keyword>
<dbReference type="OrthoDB" id="9809248at2"/>
<dbReference type="PANTHER" id="PTHR10906">
    <property type="entry name" value="SECY/SEC61-ALPHA FAMILY MEMBER"/>
    <property type="match status" value="1"/>
</dbReference>
<dbReference type="AlphaFoldDB" id="C0GG94"/>
<dbReference type="Gene3D" id="1.10.3370.10">
    <property type="entry name" value="SecY subunit domain"/>
    <property type="match status" value="1"/>
</dbReference>
<evidence type="ECO:0000256" key="5">
    <source>
        <dbReference type="ARBA" id="ARBA00022927"/>
    </source>
</evidence>
<dbReference type="PIRSF" id="PIRSF004557">
    <property type="entry name" value="SecY"/>
    <property type="match status" value="1"/>
</dbReference>
<keyword evidence="15" id="KW-1185">Reference proteome</keyword>
<dbReference type="PRINTS" id="PR00303">
    <property type="entry name" value="SECYTRNLCASE"/>
</dbReference>
<dbReference type="eggNOG" id="COG0201">
    <property type="taxonomic scope" value="Bacteria"/>
</dbReference>
<protein>
    <recommendedName>
        <fullName evidence="9 10">Protein translocase subunit SecY</fullName>
    </recommendedName>
</protein>
<comment type="subunit">
    <text evidence="10">Component of the Sec protein translocase complex. Heterotrimer consisting of SecY, SecE and SecG subunits. The heterotrimers can form oligomers, although 1 heterotrimer is thought to be able to translocate proteins. Interacts with the ribosome. Interacts with SecDF, and other proteins may be involved. Interacts with SecA.</text>
</comment>
<evidence type="ECO:0000256" key="3">
    <source>
        <dbReference type="ARBA" id="ARBA00022448"/>
    </source>
</evidence>
<dbReference type="EMBL" id="ACJM01000006">
    <property type="protein sequence ID" value="EEG77783.1"/>
    <property type="molecule type" value="Genomic_DNA"/>
</dbReference>
<evidence type="ECO:0000313" key="15">
    <source>
        <dbReference type="Proteomes" id="UP000006443"/>
    </source>
</evidence>
<dbReference type="InterPro" id="IPR002208">
    <property type="entry name" value="SecY/SEC61-alpha"/>
</dbReference>
<evidence type="ECO:0000256" key="10">
    <source>
        <dbReference type="HAMAP-Rule" id="MF_01465"/>
    </source>
</evidence>
<dbReference type="GO" id="GO:0006605">
    <property type="term" value="P:protein targeting"/>
    <property type="evidence" value="ECO:0007669"/>
    <property type="project" value="UniProtKB-UniRule"/>
</dbReference>
<gene>
    <name evidence="10" type="primary">secY</name>
    <name evidence="14" type="ORF">DealDRAFT_1503</name>
</gene>
<evidence type="ECO:0000256" key="7">
    <source>
        <dbReference type="ARBA" id="ARBA00023010"/>
    </source>
</evidence>
<dbReference type="FunFam" id="1.10.3370.10:FF:000001">
    <property type="entry name" value="Preprotein translocase subunit SecY"/>
    <property type="match status" value="1"/>
</dbReference>
<comment type="caution">
    <text evidence="14">The sequence shown here is derived from an EMBL/GenBank/DDBJ whole genome shotgun (WGS) entry which is preliminary data.</text>
</comment>
<evidence type="ECO:0000256" key="2">
    <source>
        <dbReference type="ARBA" id="ARBA00005751"/>
    </source>
</evidence>
<evidence type="ECO:0000256" key="8">
    <source>
        <dbReference type="ARBA" id="ARBA00023136"/>
    </source>
</evidence>
<dbReference type="PROSITE" id="PS00755">
    <property type="entry name" value="SECY_1"/>
    <property type="match status" value="1"/>
</dbReference>
<dbReference type="Proteomes" id="UP000006443">
    <property type="component" value="Unassembled WGS sequence"/>
</dbReference>
<reference evidence="14 15" key="1">
    <citation type="submission" date="2009-02" db="EMBL/GenBank/DDBJ databases">
        <title>Sequencing of the draft genome and assembly of Dethiobacter alkaliphilus AHT 1.</title>
        <authorList>
            <consortium name="US DOE Joint Genome Institute (JGI-PGF)"/>
            <person name="Lucas S."/>
            <person name="Copeland A."/>
            <person name="Lapidus A."/>
            <person name="Glavina del Rio T."/>
            <person name="Dalin E."/>
            <person name="Tice H."/>
            <person name="Bruce D."/>
            <person name="Goodwin L."/>
            <person name="Pitluck S."/>
            <person name="Larimer F."/>
            <person name="Land M.L."/>
            <person name="Hauser L."/>
            <person name="Muyzer G."/>
        </authorList>
    </citation>
    <scope>NUCLEOTIDE SEQUENCE [LARGE SCALE GENOMIC DNA]</scope>
    <source>
        <strain evidence="14 15">AHT 1</strain>
    </source>
</reference>
<keyword evidence="10" id="KW-1003">Cell membrane</keyword>
<dbReference type="Pfam" id="PF00344">
    <property type="entry name" value="SecY"/>
    <property type="match status" value="1"/>
</dbReference>
<dbReference type="NCBIfam" id="TIGR00967">
    <property type="entry name" value="3a0501s007"/>
    <property type="match status" value="1"/>
</dbReference>
<evidence type="ECO:0000313" key="14">
    <source>
        <dbReference type="EMBL" id="EEG77783.1"/>
    </source>
</evidence>
<feature type="transmembrane region" description="Helical" evidence="10">
    <location>
        <begin position="381"/>
        <end position="401"/>
    </location>
</feature>
<evidence type="ECO:0000256" key="11">
    <source>
        <dbReference type="RuleBase" id="RU000537"/>
    </source>
</evidence>
<comment type="caution">
    <text evidence="10">Lacks conserved residue(s) required for the propagation of feature annotation.</text>
</comment>
<dbReference type="InterPro" id="IPR026593">
    <property type="entry name" value="SecY"/>
</dbReference>
<feature type="transmembrane region" description="Helical" evidence="10">
    <location>
        <begin position="302"/>
        <end position="321"/>
    </location>
</feature>
<feature type="transmembrane region" description="Helical" evidence="10">
    <location>
        <begin position="112"/>
        <end position="136"/>
    </location>
</feature>
<evidence type="ECO:0000256" key="1">
    <source>
        <dbReference type="ARBA" id="ARBA00004141"/>
    </source>
</evidence>
<keyword evidence="3 10" id="KW-0813">Transport</keyword>
<dbReference type="GO" id="GO:0043952">
    <property type="term" value="P:protein transport by the Sec complex"/>
    <property type="evidence" value="ECO:0007669"/>
    <property type="project" value="UniProtKB-UniRule"/>
</dbReference>
<accession>C0GG94</accession>
<dbReference type="GO" id="GO:0065002">
    <property type="term" value="P:intracellular protein transmembrane transport"/>
    <property type="evidence" value="ECO:0007669"/>
    <property type="project" value="UniProtKB-UniRule"/>
</dbReference>
<dbReference type="HAMAP" id="MF_01465">
    <property type="entry name" value="SecY"/>
    <property type="match status" value="1"/>
</dbReference>
<keyword evidence="8 10" id="KW-0472">Membrane</keyword>
<feature type="transmembrane region" description="Helical" evidence="10">
    <location>
        <begin position="203"/>
        <end position="225"/>
    </location>
</feature>
<keyword evidence="7 10" id="KW-0811">Translocation</keyword>
<name>C0GG94_DETAL</name>
<evidence type="ECO:0000256" key="13">
    <source>
        <dbReference type="RuleBase" id="RU004349"/>
    </source>
</evidence>
<sequence>MLETMRSAWKIKELRQRIIFVLLMLVVYRLGAHIPVPGVDPTLIADMFQGDNLFGLFNVFAGGALEQFTVFAMGIMPYINASIIMQLLTVVIPKLEQLAKEGPEGQKVMQQYVRFGTIGLAFIQATGMTVGIFRGAVVDPNWFTYLTIIITLTAGTAFLMWLGELINERGIGNGISIIIFAGIVSQFGPGLTELVTFLQIGEINIFTVIATILIILALIVGIIALEEGQRRIPVQYAKRVVGRKMYGGQSTHIPMKVNQSGVIPVIFASALLMFPATVAQFIDTPFFRGVAAAFAPGAWLHTILYVLLILFFAYFYTAIQFDPMKISNDMKKNGGFIPGLRPGRPTAEFLARVSTRLTLAGAIALAFIATVPVILQIVFNINVIFGGVGMIIVVGVVLETMKQIESQMMMRNYQGFMK</sequence>
<feature type="transmembrane region" description="Helical" evidence="10">
    <location>
        <begin position="142"/>
        <end position="162"/>
    </location>
</feature>
<comment type="function">
    <text evidence="10 11">The central subunit of the protein translocation channel SecYEG. Consists of two halves formed by TMs 1-5 and 6-10. These two domains form a lateral gate at the front which open onto the bilayer between TMs 2 and 7, and are clamped together by SecE at the back. The channel is closed by both a pore ring composed of hydrophobic SecY resides and a short helix (helix 2A) on the extracellular side of the membrane which forms a plug. The plug probably moves laterally to allow the channel to open. The ring and the pore may move independently.</text>
</comment>
<evidence type="ECO:0000256" key="12">
    <source>
        <dbReference type="RuleBase" id="RU003484"/>
    </source>
</evidence>
<feature type="transmembrane region" description="Helical" evidence="10">
    <location>
        <begin position="357"/>
        <end position="375"/>
    </location>
</feature>
<comment type="subcellular location">
    <subcellularLocation>
        <location evidence="10">Cell membrane</location>
        <topology evidence="10">Multi-pass membrane protein</topology>
    </subcellularLocation>
    <subcellularLocation>
        <location evidence="1 12">Membrane</location>
        <topology evidence="1 12">Multi-pass membrane protein</topology>
    </subcellularLocation>
</comment>
<proteinExistence type="inferred from homology"/>
<evidence type="ECO:0000256" key="9">
    <source>
        <dbReference type="ARBA" id="ARBA00039733"/>
    </source>
</evidence>
<comment type="similarity">
    <text evidence="2 10 13">Belongs to the SecY/SEC61-alpha family.</text>
</comment>
<dbReference type="SUPFAM" id="SSF103491">
    <property type="entry name" value="Preprotein translocase SecY subunit"/>
    <property type="match status" value="1"/>
</dbReference>
<dbReference type="InterPro" id="IPR030659">
    <property type="entry name" value="SecY_CS"/>
</dbReference>
<keyword evidence="4 10" id="KW-0812">Transmembrane</keyword>
<dbReference type="PROSITE" id="PS00756">
    <property type="entry name" value="SECY_2"/>
    <property type="match status" value="1"/>
</dbReference>
<feature type="transmembrane region" description="Helical" evidence="10">
    <location>
        <begin position="174"/>
        <end position="191"/>
    </location>
</feature>
<evidence type="ECO:0000256" key="4">
    <source>
        <dbReference type="ARBA" id="ARBA00022692"/>
    </source>
</evidence>
<keyword evidence="6 10" id="KW-1133">Transmembrane helix</keyword>
<feature type="transmembrane region" description="Helical" evidence="10">
    <location>
        <begin position="262"/>
        <end position="282"/>
    </location>
</feature>
<dbReference type="STRING" id="555088.DealDRAFT_1503"/>
<dbReference type="InterPro" id="IPR023201">
    <property type="entry name" value="SecY_dom_sf"/>
</dbReference>